<name>A0A0F9A9R1_9ZZZZ</name>
<feature type="transmembrane region" description="Helical" evidence="1">
    <location>
        <begin position="36"/>
        <end position="56"/>
    </location>
</feature>
<comment type="caution">
    <text evidence="2">The sequence shown here is derived from an EMBL/GenBank/DDBJ whole genome shotgun (WGS) entry which is preliminary data.</text>
</comment>
<dbReference type="AlphaFoldDB" id="A0A0F9A9R1"/>
<organism evidence="2">
    <name type="scientific">marine sediment metagenome</name>
    <dbReference type="NCBI Taxonomy" id="412755"/>
    <lineage>
        <taxon>unclassified sequences</taxon>
        <taxon>metagenomes</taxon>
        <taxon>ecological metagenomes</taxon>
    </lineage>
</organism>
<protein>
    <recommendedName>
        <fullName evidence="3">Glycine zipper family protein</fullName>
    </recommendedName>
</protein>
<feature type="transmembrane region" description="Helical" evidence="1">
    <location>
        <begin position="9"/>
        <end position="30"/>
    </location>
</feature>
<dbReference type="EMBL" id="LAZR01043778">
    <property type="protein sequence ID" value="KKL06269.1"/>
    <property type="molecule type" value="Genomic_DNA"/>
</dbReference>
<gene>
    <name evidence="2" type="ORF">LCGC14_2597740</name>
</gene>
<accession>A0A0F9A9R1</accession>
<keyword evidence="1" id="KW-1133">Transmembrane helix</keyword>
<evidence type="ECO:0000256" key="1">
    <source>
        <dbReference type="SAM" id="Phobius"/>
    </source>
</evidence>
<evidence type="ECO:0008006" key="3">
    <source>
        <dbReference type="Google" id="ProtNLM"/>
    </source>
</evidence>
<evidence type="ECO:0000313" key="2">
    <source>
        <dbReference type="EMBL" id="KKL06269.1"/>
    </source>
</evidence>
<sequence length="67" mass="6998">MTLPKGSKYVGTCVGLGIILGASFGITYASMTEEDWGFWIAIGVGIGISFGAMIGIKLDAKAKKNKN</sequence>
<keyword evidence="1" id="KW-0472">Membrane</keyword>
<proteinExistence type="predicted"/>
<reference evidence="2" key="1">
    <citation type="journal article" date="2015" name="Nature">
        <title>Complex archaea that bridge the gap between prokaryotes and eukaryotes.</title>
        <authorList>
            <person name="Spang A."/>
            <person name="Saw J.H."/>
            <person name="Jorgensen S.L."/>
            <person name="Zaremba-Niedzwiedzka K."/>
            <person name="Martijn J."/>
            <person name="Lind A.E."/>
            <person name="van Eijk R."/>
            <person name="Schleper C."/>
            <person name="Guy L."/>
            <person name="Ettema T.J."/>
        </authorList>
    </citation>
    <scope>NUCLEOTIDE SEQUENCE</scope>
</reference>
<keyword evidence="1" id="KW-0812">Transmembrane</keyword>